<accession>A8GN08</accession>
<dbReference type="STRING" id="293614.A1C_02420"/>
<keyword evidence="2" id="KW-1185">Reference proteome</keyword>
<sequence>MRGAVKPTVSPSSLDHGGPKIIKILIILVFLTGSCGHATGDDVGETAPCNNATQKWHQESYNNLNNL</sequence>
<evidence type="ECO:0000313" key="2">
    <source>
        <dbReference type="Proteomes" id="UP000006830"/>
    </source>
</evidence>
<organism evidence="1 2">
    <name type="scientific">Rickettsia akari (strain Hartford)</name>
    <dbReference type="NCBI Taxonomy" id="293614"/>
    <lineage>
        <taxon>Bacteria</taxon>
        <taxon>Pseudomonadati</taxon>
        <taxon>Pseudomonadota</taxon>
        <taxon>Alphaproteobacteria</taxon>
        <taxon>Rickettsiales</taxon>
        <taxon>Rickettsiaceae</taxon>
        <taxon>Rickettsieae</taxon>
        <taxon>Rickettsia</taxon>
        <taxon>spotted fever group</taxon>
    </lineage>
</organism>
<dbReference type="EMBL" id="CP000847">
    <property type="protein sequence ID" value="ABV74783.1"/>
    <property type="molecule type" value="Genomic_DNA"/>
</dbReference>
<proteinExistence type="predicted"/>
<evidence type="ECO:0000313" key="1">
    <source>
        <dbReference type="EMBL" id="ABV74783.1"/>
    </source>
</evidence>
<dbReference type="Proteomes" id="UP000006830">
    <property type="component" value="Chromosome"/>
</dbReference>
<dbReference type="PROSITE" id="PS51257">
    <property type="entry name" value="PROKAR_LIPOPROTEIN"/>
    <property type="match status" value="1"/>
</dbReference>
<reference evidence="1" key="1">
    <citation type="submission" date="2007-09" db="EMBL/GenBank/DDBJ databases">
        <title>Complete Genome Sequence of Rickettsia akari.</title>
        <authorList>
            <person name="Madan A."/>
            <person name="Fahey J."/>
            <person name="Helton E."/>
            <person name="Ketteman M."/>
            <person name="Madan A."/>
            <person name="Rodrigues S."/>
            <person name="Sanchez A."/>
            <person name="Whiting M."/>
            <person name="Dasch G."/>
            <person name="Eremeeva M."/>
        </authorList>
    </citation>
    <scope>NUCLEOTIDE SEQUENCE</scope>
    <source>
        <strain evidence="1">Hartford</strain>
    </source>
</reference>
<dbReference type="AlphaFoldDB" id="A8GN08"/>
<dbReference type="KEGG" id="rak:A1C_02420"/>
<dbReference type="HOGENOM" id="CLU_2809673_0_0_5"/>
<gene>
    <name evidence="1" type="ordered locus">A1C_02420</name>
</gene>
<name>A8GN08_RICAH</name>
<protein>
    <submittedName>
        <fullName evidence="1">Uncharacterized protein</fullName>
    </submittedName>
</protein>